<dbReference type="Proteomes" id="UP000046395">
    <property type="component" value="Unassembled WGS sequence"/>
</dbReference>
<protein>
    <submittedName>
        <fullName evidence="3">Uncharacterized protein</fullName>
    </submittedName>
</protein>
<evidence type="ECO:0000313" key="3">
    <source>
        <dbReference type="WBParaSite" id="TMUE_1000003670.1"/>
    </source>
</evidence>
<keyword evidence="2" id="KW-1185">Reference proteome</keyword>
<organism evidence="2 3">
    <name type="scientific">Trichuris muris</name>
    <name type="common">Mouse whipworm</name>
    <dbReference type="NCBI Taxonomy" id="70415"/>
    <lineage>
        <taxon>Eukaryota</taxon>
        <taxon>Metazoa</taxon>
        <taxon>Ecdysozoa</taxon>
        <taxon>Nematoda</taxon>
        <taxon>Enoplea</taxon>
        <taxon>Dorylaimia</taxon>
        <taxon>Trichinellida</taxon>
        <taxon>Trichuridae</taxon>
        <taxon>Trichuris</taxon>
    </lineage>
</organism>
<proteinExistence type="predicted"/>
<evidence type="ECO:0000313" key="2">
    <source>
        <dbReference type="Proteomes" id="UP000046395"/>
    </source>
</evidence>
<dbReference type="AlphaFoldDB" id="A0A5S6Q9B5"/>
<feature type="region of interest" description="Disordered" evidence="1">
    <location>
        <begin position="674"/>
        <end position="700"/>
    </location>
</feature>
<evidence type="ECO:0000256" key="1">
    <source>
        <dbReference type="SAM" id="MobiDB-lite"/>
    </source>
</evidence>
<name>A0A5S6Q9B5_TRIMR</name>
<accession>A0A5S6Q9B5</accession>
<reference evidence="3" key="1">
    <citation type="submission" date="2019-12" db="UniProtKB">
        <authorList>
            <consortium name="WormBaseParasite"/>
        </authorList>
    </citation>
    <scope>IDENTIFICATION</scope>
</reference>
<sequence>MIYQLSSGSTFCGHSVNVCSLIAGKQRARCPERTVPLDELFDIKPPLYSGIPDSLTLRQSQFLYRKMFLSKGLLERYQEWSWSVASFTQLYMHEDAVRFTFNDSSDFSGVVKYTCNNVLNTNRKMLEVVHNIYIMAGEKTESLNYDFLASFNKKDSCSSFWQLGNSDLHLSMDHYVEQSVWMKHTQGPQECVLTNHTLEIQFKRNQDKYAVTVRHSCADRRENSFNGSKARAKCWHTQRMINCKVSALLLCEYNTSTLVTEFVALMKVQADSTHVNDMVRSLVNEWTCEMTFLQTLCADNPGRIEISYTNGRCRVVTQPEVTPRYVGPWYSGVNMISVAFLLANTAASLLMWISFHGYRTERSRTAQHDKLYVERKRNFEIFTNTLEQMFQKNDAGIFIAKLNSDHRGLSMLRKTLSTVWNTERNFFLVNKNLMHNDLFVGLLHEGTSPADLWCFILCNNIGCTVFFPECSDSYYRMANCLPLRLKRKRSIVRCSSLITAIREDECNGNQYVVCEIRRLGSAPDRCFIFLLTNWSVEFFDKMSHRQYFMPQVIDETTRALKGNKWHNVLLAGKRQNEMANFIALLHGQQMCVTSGEMSAHKCALYAKNFIADAFSGPTAENQTLALHYGLHVLFSAVRTLDCILSEEKVLPNGIADSLLIRTAQAGLRYDYSKKGMPRSTAHATKKASDGSQTHAENRSH</sequence>
<dbReference type="WBParaSite" id="TMUE_1000003670.1">
    <property type="protein sequence ID" value="TMUE_1000003670.1"/>
    <property type="gene ID" value="WBGene00298765"/>
</dbReference>